<comment type="similarity">
    <text evidence="1">Belongs to the disease resistance NB-LRR family.</text>
</comment>
<dbReference type="InterPro" id="IPR036388">
    <property type="entry name" value="WH-like_DNA-bd_sf"/>
</dbReference>
<dbReference type="GO" id="GO:0005524">
    <property type="term" value="F:ATP binding"/>
    <property type="evidence" value="ECO:0007669"/>
    <property type="project" value="UniProtKB-KW"/>
</dbReference>
<feature type="domain" description="NB-ARC" evidence="7">
    <location>
        <begin position="379"/>
        <end position="533"/>
    </location>
</feature>
<evidence type="ECO:0000256" key="3">
    <source>
        <dbReference type="ARBA" id="ARBA00022737"/>
    </source>
</evidence>
<dbReference type="InterPro" id="IPR042197">
    <property type="entry name" value="Apaf_helical"/>
</dbReference>
<evidence type="ECO:0000259" key="8">
    <source>
        <dbReference type="Pfam" id="PF18052"/>
    </source>
</evidence>
<dbReference type="InterPro" id="IPR027417">
    <property type="entry name" value="P-loop_NTPase"/>
</dbReference>
<dbReference type="PRINTS" id="PR00364">
    <property type="entry name" value="DISEASERSIST"/>
</dbReference>
<sequence length="1574" mass="176632">MEVGIEAARWVVGKALGAASGGVLEAWAASSELGPNIRALRMELLYAQGMLSNARSRGYGHGPEIQNPALGELLRELRDQAYRADDVLDELDYFRIQDELDGTYHAADEHARGCLRNHALNARHTARNIRKMLAGFSKCSSSSAEHDEQDEEDNTSGRGVKCGACPCLGRKIPSDDEQEEDGGGRAALCGAVWPCGRARATPALPRPPPTNQSDQAVHAGCMARISSAASDIINTVGKHLPCYPDNSNAASPGRRFLCCARPNKAPQREHDVQAPELKFDRVEMSRKMKEIVEQLKPLCAKVSAILNLELLDSSRSIVQCIGTSLDTWFSKGQWPAPSHRNAMMTRPITTPEFREPELYGREHEKSDIIFDITEGKYCEEDLTVLPIVGPGGIGKTTLTQYIYNDDEVQRHFEVKLWVCVSVNFSVYRLTQEIANQLKTDIKDSPDRGIEDKLKSKRFLLVLDDMWNCSNVDEWNRFLVPFTKGQTKGNVILVTTRIPALAQMVKTPTSDWKDLKGLDPESFKELFRAYAFGDKQSLKDHNELLDTGDEIVKKLKGSPLAAKTVGRLLRNNLDLGHWTRILESKEWESQNEDHDIMPALKLSFDYLPFHLQQCFTYCALFPEDYRFSREELIHFWIGQDVLHSHGENKRIEDIGLSYLIELVGHGFLIKEEDEYGHTHYVIHDLLHELGLKVSAHECLTIYSSNVRSIQIPMSIRHLSINIDDSSVEDRKTFDICKEDFSALGKRLKVENLHSLMIFGKHQSSFVKIFHGLFQKAKALRVIFISGSSYRVEDLFHNFFNLVHLRYLRIHNELGAISQPPEKISRFYHMRVLDLQGCHNCSDLSRHMRNLLKLRHFPVPDDTVHASISEVGQFKLLQELRRFVVKKDKIKGFELRQIGHLLELCGSLRIDNLENVEGREEADEAKLMYKRHLEELVLNWHVNLSNKDPAREDQVLEGLKPHSNLLKLCIRGHGGPTCPSWLGPNLSVMNLQSLCLGGVSWKIFPPIGELWLVNEDADEISSNIPGQHFKNLKRIELKNLARLKRWVVGQLLSHLEVLIIKDCPELLELSFSNFSCSPILQELSIENCPKLLSLPPIPWTSAPRSVRLSRVGLDLERLQFPYDDNLLSLEIIGKSDQEDMTASFWRVLDFDKLTGLEKLVMGNCPPPPLDGLRKLASTIKFLEISYWNRVTSGKELTQMLRCLTKLSELRIYRCGKIAGLGVVEQLKEEETDEALLLLPPQLQKLVIWQCPELSLRADSPYGGNGGGLQALSSLHSLYIIGCPKFLACYLPSPSSSGFPFPTSLQSLWFIGVEKLAPLSNLASLVNLQIGACVISEGAGLLRLLAHSCLRELIVFGTPNLFSTECCSEDTLEPSSSPSTKLQSLQTDDVAGVLAAPISTLLSSSLTSLYLLPNEMERLTEEQEEALQLLTSLQELDLSHCYKLQCLPAGLQRLTNLKRLLIPGSPAIHSLHKDGLPDSLQELEIRSGDIRSLPKDGLPNSLRKLKISICSSIRSLPKDGLPNSLEELEISFCPSIRGLPKGGLPSSLQLLHVSNGNSEELRRQCRTLIGTIPIVRV</sequence>
<accession>A0A8T0WB58</accession>
<keyword evidence="12" id="KW-1185">Reference proteome</keyword>
<reference evidence="11" key="1">
    <citation type="submission" date="2020-05" db="EMBL/GenBank/DDBJ databases">
        <title>WGS assembly of Panicum virgatum.</title>
        <authorList>
            <person name="Lovell J.T."/>
            <person name="Jenkins J."/>
            <person name="Shu S."/>
            <person name="Juenger T.E."/>
            <person name="Schmutz J."/>
        </authorList>
    </citation>
    <scope>NUCLEOTIDE SEQUENCE</scope>
    <source>
        <strain evidence="11">AP13</strain>
    </source>
</reference>
<keyword evidence="6" id="KW-0067">ATP-binding</keyword>
<keyword evidence="4" id="KW-0547">Nucleotide-binding</keyword>
<evidence type="ECO:0000259" key="10">
    <source>
        <dbReference type="Pfam" id="PF25019"/>
    </source>
</evidence>
<dbReference type="PANTHER" id="PTHR36766:SF45">
    <property type="entry name" value="NB-ARC DOMAIN-CONTAINING PROTEIN"/>
    <property type="match status" value="1"/>
</dbReference>
<gene>
    <name evidence="11" type="ORF">PVAP13_2KG191764</name>
</gene>
<feature type="domain" description="Disease resistance protein winged helix" evidence="9">
    <location>
        <begin position="619"/>
        <end position="688"/>
    </location>
</feature>
<evidence type="ECO:0000259" key="7">
    <source>
        <dbReference type="Pfam" id="PF00931"/>
    </source>
</evidence>
<dbReference type="InterPro" id="IPR056789">
    <property type="entry name" value="LRR_R13L1-DRL21"/>
</dbReference>
<evidence type="ECO:0000256" key="2">
    <source>
        <dbReference type="ARBA" id="ARBA00022614"/>
    </source>
</evidence>
<evidence type="ECO:0000313" key="12">
    <source>
        <dbReference type="Proteomes" id="UP000823388"/>
    </source>
</evidence>
<dbReference type="Pfam" id="PF00931">
    <property type="entry name" value="NB-ARC"/>
    <property type="match status" value="1"/>
</dbReference>
<name>A0A8T0WB58_PANVG</name>
<dbReference type="EMBL" id="CM029039">
    <property type="protein sequence ID" value="KAG2642624.1"/>
    <property type="molecule type" value="Genomic_DNA"/>
</dbReference>
<evidence type="ECO:0000256" key="6">
    <source>
        <dbReference type="ARBA" id="ARBA00022840"/>
    </source>
</evidence>
<keyword evidence="5" id="KW-0611">Plant defense</keyword>
<dbReference type="GO" id="GO:0051707">
    <property type="term" value="P:response to other organism"/>
    <property type="evidence" value="ECO:0007669"/>
    <property type="project" value="UniProtKB-ARBA"/>
</dbReference>
<dbReference type="Pfam" id="PF23559">
    <property type="entry name" value="WHD_DRP"/>
    <property type="match status" value="1"/>
</dbReference>
<dbReference type="SUPFAM" id="SSF52058">
    <property type="entry name" value="L domain-like"/>
    <property type="match status" value="3"/>
</dbReference>
<dbReference type="Pfam" id="PF18052">
    <property type="entry name" value="Rx_N"/>
    <property type="match status" value="1"/>
</dbReference>
<organism evidence="11 12">
    <name type="scientific">Panicum virgatum</name>
    <name type="common">Blackwell switchgrass</name>
    <dbReference type="NCBI Taxonomy" id="38727"/>
    <lineage>
        <taxon>Eukaryota</taxon>
        <taxon>Viridiplantae</taxon>
        <taxon>Streptophyta</taxon>
        <taxon>Embryophyta</taxon>
        <taxon>Tracheophyta</taxon>
        <taxon>Spermatophyta</taxon>
        <taxon>Magnoliopsida</taxon>
        <taxon>Liliopsida</taxon>
        <taxon>Poales</taxon>
        <taxon>Poaceae</taxon>
        <taxon>PACMAD clade</taxon>
        <taxon>Panicoideae</taxon>
        <taxon>Panicodae</taxon>
        <taxon>Paniceae</taxon>
        <taxon>Panicinae</taxon>
        <taxon>Panicum</taxon>
        <taxon>Panicum sect. Hiantes</taxon>
    </lineage>
</organism>
<dbReference type="Gene3D" id="3.40.50.300">
    <property type="entry name" value="P-loop containing nucleotide triphosphate hydrolases"/>
    <property type="match status" value="1"/>
</dbReference>
<dbReference type="InterPro" id="IPR002182">
    <property type="entry name" value="NB-ARC"/>
</dbReference>
<feature type="domain" description="R13L1/DRL21-like LRR repeat region" evidence="10">
    <location>
        <begin position="893"/>
        <end position="1008"/>
    </location>
</feature>
<dbReference type="GO" id="GO:0043531">
    <property type="term" value="F:ADP binding"/>
    <property type="evidence" value="ECO:0007669"/>
    <property type="project" value="InterPro"/>
</dbReference>
<keyword evidence="2" id="KW-0433">Leucine-rich repeat</keyword>
<feature type="domain" description="Disease resistance N-terminal" evidence="8">
    <location>
        <begin position="30"/>
        <end position="98"/>
    </location>
</feature>
<keyword evidence="3" id="KW-0677">Repeat</keyword>
<dbReference type="InterPro" id="IPR032675">
    <property type="entry name" value="LRR_dom_sf"/>
</dbReference>
<evidence type="ECO:0000256" key="5">
    <source>
        <dbReference type="ARBA" id="ARBA00022821"/>
    </source>
</evidence>
<dbReference type="InterPro" id="IPR041118">
    <property type="entry name" value="Rx_N"/>
</dbReference>
<dbReference type="Pfam" id="PF25019">
    <property type="entry name" value="LRR_R13L1-DRL21"/>
    <property type="match status" value="1"/>
</dbReference>
<dbReference type="OrthoDB" id="659430at2759"/>
<dbReference type="InterPro" id="IPR058922">
    <property type="entry name" value="WHD_DRP"/>
</dbReference>
<evidence type="ECO:0000256" key="1">
    <source>
        <dbReference type="ARBA" id="ARBA00008894"/>
    </source>
</evidence>
<evidence type="ECO:0000313" key="11">
    <source>
        <dbReference type="EMBL" id="KAG2642624.1"/>
    </source>
</evidence>
<comment type="caution">
    <text evidence="11">The sequence shown here is derived from an EMBL/GenBank/DDBJ whole genome shotgun (WGS) entry which is preliminary data.</text>
</comment>
<dbReference type="Gene3D" id="1.10.8.430">
    <property type="entry name" value="Helical domain of apoptotic protease-activating factors"/>
    <property type="match status" value="1"/>
</dbReference>
<evidence type="ECO:0000256" key="4">
    <source>
        <dbReference type="ARBA" id="ARBA00022741"/>
    </source>
</evidence>
<dbReference type="Gene3D" id="3.80.10.10">
    <property type="entry name" value="Ribonuclease Inhibitor"/>
    <property type="match status" value="3"/>
</dbReference>
<proteinExistence type="inferred from homology"/>
<protein>
    <submittedName>
        <fullName evidence="11">Uncharacterized protein</fullName>
    </submittedName>
</protein>
<dbReference type="PANTHER" id="PTHR36766">
    <property type="entry name" value="PLANT BROAD-SPECTRUM MILDEW RESISTANCE PROTEIN RPW8"/>
    <property type="match status" value="1"/>
</dbReference>
<dbReference type="Gene3D" id="1.10.10.10">
    <property type="entry name" value="Winged helix-like DNA-binding domain superfamily/Winged helix DNA-binding domain"/>
    <property type="match status" value="1"/>
</dbReference>
<dbReference type="Proteomes" id="UP000823388">
    <property type="component" value="Chromosome 2K"/>
</dbReference>
<evidence type="ECO:0000259" key="9">
    <source>
        <dbReference type="Pfam" id="PF23559"/>
    </source>
</evidence>
<dbReference type="SUPFAM" id="SSF52540">
    <property type="entry name" value="P-loop containing nucleoside triphosphate hydrolases"/>
    <property type="match status" value="1"/>
</dbReference>
<dbReference type="GO" id="GO:0006952">
    <property type="term" value="P:defense response"/>
    <property type="evidence" value="ECO:0007669"/>
    <property type="project" value="UniProtKB-KW"/>
</dbReference>